<dbReference type="PANTHER" id="PTHR22916:SF3">
    <property type="entry name" value="UDP-GLCNAC:BETAGAL BETA-1,3-N-ACETYLGLUCOSAMINYLTRANSFERASE-LIKE PROTEIN 1"/>
    <property type="match status" value="1"/>
</dbReference>
<dbReference type="AlphaFoldDB" id="A0AAW4KXV5"/>
<dbReference type="InterPro" id="IPR029044">
    <property type="entry name" value="Nucleotide-diphossugar_trans"/>
</dbReference>
<dbReference type="Gene3D" id="3.90.550.10">
    <property type="entry name" value="Spore Coat Polysaccharide Biosynthesis Protein SpsA, Chain A"/>
    <property type="match status" value="1"/>
</dbReference>
<dbReference type="RefSeq" id="WP_214169518.1">
    <property type="nucleotide sequence ID" value="NZ_JAHCVJ010000001.1"/>
</dbReference>
<evidence type="ECO:0000313" key="3">
    <source>
        <dbReference type="Proteomes" id="UP000811899"/>
    </source>
</evidence>
<dbReference type="EMBL" id="JAHCVJ010000001">
    <property type="protein sequence ID" value="MBT0662717.1"/>
    <property type="molecule type" value="Genomic_DNA"/>
</dbReference>
<keyword evidence="3" id="KW-1185">Reference proteome</keyword>
<sequence>MQNPNVPDSNSLVSVIIPCYNRESYIAETVNSVLSQTWPNIELIVVDDGCKDGSRKVLESFGRRITILEHQGCANLGQSAAINLGLRQSRGDYLAILDSDDLFAPGKIEKQVRFLEKNPEYGLVYSNGMHIDENGKELYQMHYGDHRPPTGPEQVLEDCCYNVPSNALFRRAVFEKVGFLNEALRSAQDHDYAIRIAEVTRIGYMDECLWNYRRHGGSISNTRTLERWKNGFKILQAALKRYPYPLVTVRRRKAVLHFRLGQCYLKERQYVKSAYHLFLAGIQDPYRSLRVLAGRERLTGPN</sequence>
<name>A0AAW4KXV5_9BACT</name>
<dbReference type="GO" id="GO:0016758">
    <property type="term" value="F:hexosyltransferase activity"/>
    <property type="evidence" value="ECO:0007669"/>
    <property type="project" value="UniProtKB-ARBA"/>
</dbReference>
<accession>A0AAW4KXV5</accession>
<evidence type="ECO:0000313" key="2">
    <source>
        <dbReference type="EMBL" id="MBT0662717.1"/>
    </source>
</evidence>
<proteinExistence type="predicted"/>
<dbReference type="EC" id="2.4.-.-" evidence="2"/>
<organism evidence="2 3">
    <name type="scientific">Geoanaerobacter pelophilus</name>
    <dbReference type="NCBI Taxonomy" id="60036"/>
    <lineage>
        <taxon>Bacteria</taxon>
        <taxon>Pseudomonadati</taxon>
        <taxon>Thermodesulfobacteriota</taxon>
        <taxon>Desulfuromonadia</taxon>
        <taxon>Geobacterales</taxon>
        <taxon>Geobacteraceae</taxon>
        <taxon>Geoanaerobacter</taxon>
    </lineage>
</organism>
<reference evidence="2 3" key="1">
    <citation type="submission" date="2021-05" db="EMBL/GenBank/DDBJ databases">
        <title>The draft genome of Geobacter pelophilus DSM 12255.</title>
        <authorList>
            <person name="Xu Z."/>
            <person name="Masuda Y."/>
            <person name="Itoh H."/>
            <person name="Senoo K."/>
        </authorList>
    </citation>
    <scope>NUCLEOTIDE SEQUENCE [LARGE SCALE GENOMIC DNA]</scope>
    <source>
        <strain evidence="2 3">DSM 12255</strain>
    </source>
</reference>
<gene>
    <name evidence="2" type="ORF">KI809_00235</name>
</gene>
<dbReference type="InterPro" id="IPR001173">
    <property type="entry name" value="Glyco_trans_2-like"/>
</dbReference>
<feature type="domain" description="Glycosyltransferase 2-like" evidence="1">
    <location>
        <begin position="14"/>
        <end position="177"/>
    </location>
</feature>
<keyword evidence="2" id="KW-0808">Transferase</keyword>
<dbReference type="Pfam" id="PF00535">
    <property type="entry name" value="Glycos_transf_2"/>
    <property type="match status" value="1"/>
</dbReference>
<evidence type="ECO:0000259" key="1">
    <source>
        <dbReference type="Pfam" id="PF00535"/>
    </source>
</evidence>
<protein>
    <submittedName>
        <fullName evidence="2">Glycosyltransferase</fullName>
        <ecNumber evidence="2">2.4.-.-</ecNumber>
    </submittedName>
</protein>
<dbReference type="SUPFAM" id="SSF53448">
    <property type="entry name" value="Nucleotide-diphospho-sugar transferases"/>
    <property type="match status" value="1"/>
</dbReference>
<dbReference type="PANTHER" id="PTHR22916">
    <property type="entry name" value="GLYCOSYLTRANSFERASE"/>
    <property type="match status" value="1"/>
</dbReference>
<comment type="caution">
    <text evidence="2">The sequence shown here is derived from an EMBL/GenBank/DDBJ whole genome shotgun (WGS) entry which is preliminary data.</text>
</comment>
<keyword evidence="2" id="KW-0328">Glycosyltransferase</keyword>
<dbReference type="Proteomes" id="UP000811899">
    <property type="component" value="Unassembled WGS sequence"/>
</dbReference>